<evidence type="ECO:0000256" key="1">
    <source>
        <dbReference type="ARBA" id="ARBA00023026"/>
    </source>
</evidence>
<evidence type="ECO:0000256" key="2">
    <source>
        <dbReference type="SAM" id="SignalP"/>
    </source>
</evidence>
<keyword evidence="2" id="KW-0732">Signal</keyword>
<dbReference type="AlphaFoldDB" id="A0AAD5LZT6"/>
<dbReference type="EMBL" id="JAKCXM010000258">
    <property type="protein sequence ID" value="KAJ0397317.1"/>
    <property type="molecule type" value="Genomic_DNA"/>
</dbReference>
<dbReference type="Gene3D" id="2.40.10.10">
    <property type="entry name" value="Trypsin-like serine proteases"/>
    <property type="match status" value="2"/>
</dbReference>
<gene>
    <name evidence="3" type="ORF">P43SY_004036</name>
</gene>
<proteinExistence type="predicted"/>
<reference evidence="3" key="1">
    <citation type="submission" date="2021-12" db="EMBL/GenBank/DDBJ databases">
        <title>Prjna785345.</title>
        <authorList>
            <person name="Rujirawat T."/>
            <person name="Krajaejun T."/>
        </authorList>
    </citation>
    <scope>NUCLEOTIDE SEQUENCE</scope>
    <source>
        <strain evidence="3">Pi057C3</strain>
    </source>
</reference>
<dbReference type="InterPro" id="IPR009003">
    <property type="entry name" value="Peptidase_S1_PA"/>
</dbReference>
<name>A0AAD5LZT6_PYTIN</name>
<organism evidence="3 4">
    <name type="scientific">Pythium insidiosum</name>
    <name type="common">Pythiosis disease agent</name>
    <dbReference type="NCBI Taxonomy" id="114742"/>
    <lineage>
        <taxon>Eukaryota</taxon>
        <taxon>Sar</taxon>
        <taxon>Stramenopiles</taxon>
        <taxon>Oomycota</taxon>
        <taxon>Peronosporomycetes</taxon>
        <taxon>Pythiales</taxon>
        <taxon>Pythiaceae</taxon>
        <taxon>Pythium</taxon>
    </lineage>
</organism>
<keyword evidence="1" id="KW-0843">Virulence</keyword>
<evidence type="ECO:0000313" key="3">
    <source>
        <dbReference type="EMBL" id="KAJ0397317.1"/>
    </source>
</evidence>
<accession>A0AAD5LZT6</accession>
<comment type="caution">
    <text evidence="3">The sequence shown here is derived from an EMBL/GenBank/DDBJ whole genome shotgun (WGS) entry which is preliminary data.</text>
</comment>
<sequence>MRARTAVTSALLLALVVLGLVHAGPSSKPLKVGEKVETNLVFHRGVEHSEIITSPEASFIVVQFSDYKLSQGDLVIVRSPDAKTAFTYGVEGVERQTNFMAGLVPGQSAVIEYIPGAARADASPSGPAFRILSYSRGLPEGGAQTEAVCGVDGMVQAKCFAPGQPLAAARPLAYERGLAVARLLVEGSHACTGWLVGSAGHLMTNAHCVEDEAMANKMQVEMAAESGFCGGTCEGWLGCRGQAVAMTTTLVARNRSHDYAVLKLPESADLWPYGYLTLRKSGGFVNEEIYIPNHSKAWGKRVSYINDDGRYLFIDNFSWAGTCALNGLRFTGDIVGGASGSPVLAASDNRVLGLVSCSGGCESPHMDVAEDIRLIIADLESKGVVIPDAY</sequence>
<evidence type="ECO:0000313" key="4">
    <source>
        <dbReference type="Proteomes" id="UP001209570"/>
    </source>
</evidence>
<feature type="chain" id="PRO_5042019971" description="Serine protease" evidence="2">
    <location>
        <begin position="24"/>
        <end position="390"/>
    </location>
</feature>
<dbReference type="Pfam" id="PF13365">
    <property type="entry name" value="Trypsin_2"/>
    <property type="match status" value="1"/>
</dbReference>
<dbReference type="Proteomes" id="UP001209570">
    <property type="component" value="Unassembled WGS sequence"/>
</dbReference>
<dbReference type="PANTHER" id="PTHR36234:SF5">
    <property type="entry name" value="LYSYL ENDOPEPTIDASE"/>
    <property type="match status" value="1"/>
</dbReference>
<protein>
    <recommendedName>
        <fullName evidence="5">Serine protease</fullName>
    </recommendedName>
</protein>
<keyword evidence="4" id="KW-1185">Reference proteome</keyword>
<evidence type="ECO:0008006" key="5">
    <source>
        <dbReference type="Google" id="ProtNLM"/>
    </source>
</evidence>
<feature type="signal peptide" evidence="2">
    <location>
        <begin position="1"/>
        <end position="23"/>
    </location>
</feature>
<dbReference type="SUPFAM" id="SSF50494">
    <property type="entry name" value="Trypsin-like serine proteases"/>
    <property type="match status" value="1"/>
</dbReference>
<dbReference type="InterPro" id="IPR043504">
    <property type="entry name" value="Peptidase_S1_PA_chymotrypsin"/>
</dbReference>
<dbReference type="PANTHER" id="PTHR36234">
    <property type="entry name" value="LYSYL ENDOPEPTIDASE"/>
    <property type="match status" value="1"/>
</dbReference>